<dbReference type="EMBL" id="RAQK01000001">
    <property type="protein sequence ID" value="RKE97074.1"/>
    <property type="molecule type" value="Genomic_DNA"/>
</dbReference>
<dbReference type="GO" id="GO:0043565">
    <property type="term" value="F:sequence-specific DNA binding"/>
    <property type="evidence" value="ECO:0007669"/>
    <property type="project" value="TreeGrafter"/>
</dbReference>
<organism evidence="6 7">
    <name type="scientific">Sulfitobacter guttiformis</name>
    <dbReference type="NCBI Taxonomy" id="74349"/>
    <lineage>
        <taxon>Bacteria</taxon>
        <taxon>Pseudomonadati</taxon>
        <taxon>Pseudomonadota</taxon>
        <taxon>Alphaproteobacteria</taxon>
        <taxon>Rhodobacterales</taxon>
        <taxon>Roseobacteraceae</taxon>
        <taxon>Sulfitobacter</taxon>
    </lineage>
</organism>
<dbReference type="Proteomes" id="UP000284407">
    <property type="component" value="Unassembled WGS sequence"/>
</dbReference>
<accession>A0A420DRY4</accession>
<name>A0A420DRY4_9RHOB</name>
<dbReference type="Gene3D" id="1.10.10.10">
    <property type="entry name" value="Winged helix-like DNA-binding domain superfamily/Winged helix DNA-binding domain"/>
    <property type="match status" value="1"/>
</dbReference>
<dbReference type="Gene3D" id="3.40.190.290">
    <property type="match status" value="1"/>
</dbReference>
<dbReference type="STRING" id="1443111.Z949_3680"/>
<sequence>MIEYLRHMAIFASVVDEGSFRGAAKAIGLAPSRVSETVSDLESYLGVTLLYRTTRKIALTNEGRMFYARVAEMLRSAESGLNDLNALSLEPVGALRVSMPAFMSTSSLATAIAEFVRQHPQVAISVSYTDERKDLLEDGFDVNIRVGWLDDSSMMSRKLGESDRALVAGAKYASTRPQPTHPSDLESWDWLRYKYRPDHTTLSGPDGKVVKVLGQARIEVDSIDALHHFTCQNLGVTVLPEHLAARGEAKGELVRLLPDWGLIPIGFFAVWPDTSRRESLTLLFVRFIALQQENLKKVRALE</sequence>
<protein>
    <submittedName>
        <fullName evidence="6">LysR family transcriptional regulator</fullName>
    </submittedName>
</protein>
<dbReference type="CDD" id="cd08422">
    <property type="entry name" value="PBP2_CrgA_like"/>
    <property type="match status" value="1"/>
</dbReference>
<comment type="caution">
    <text evidence="6">The sequence shown here is derived from an EMBL/GenBank/DDBJ whole genome shotgun (WGS) entry which is preliminary data.</text>
</comment>
<evidence type="ECO:0000259" key="5">
    <source>
        <dbReference type="PROSITE" id="PS50931"/>
    </source>
</evidence>
<dbReference type="GO" id="GO:0006351">
    <property type="term" value="P:DNA-templated transcription"/>
    <property type="evidence" value="ECO:0007669"/>
    <property type="project" value="TreeGrafter"/>
</dbReference>
<evidence type="ECO:0000256" key="2">
    <source>
        <dbReference type="ARBA" id="ARBA00023015"/>
    </source>
</evidence>
<gene>
    <name evidence="6" type="ORF">C8N30_1659</name>
</gene>
<dbReference type="InterPro" id="IPR058163">
    <property type="entry name" value="LysR-type_TF_proteobact-type"/>
</dbReference>
<dbReference type="GO" id="GO:0003700">
    <property type="term" value="F:DNA-binding transcription factor activity"/>
    <property type="evidence" value="ECO:0007669"/>
    <property type="project" value="InterPro"/>
</dbReference>
<keyword evidence="4" id="KW-0804">Transcription</keyword>
<proteinExistence type="inferred from homology"/>
<dbReference type="InterPro" id="IPR000847">
    <property type="entry name" value="LysR_HTH_N"/>
</dbReference>
<keyword evidence="2" id="KW-0805">Transcription regulation</keyword>
<comment type="similarity">
    <text evidence="1">Belongs to the LysR transcriptional regulatory family.</text>
</comment>
<keyword evidence="3" id="KW-0238">DNA-binding</keyword>
<evidence type="ECO:0000256" key="1">
    <source>
        <dbReference type="ARBA" id="ARBA00009437"/>
    </source>
</evidence>
<feature type="domain" description="HTH lysR-type" evidence="5">
    <location>
        <begin position="1"/>
        <end position="60"/>
    </location>
</feature>
<evidence type="ECO:0000256" key="4">
    <source>
        <dbReference type="ARBA" id="ARBA00023163"/>
    </source>
</evidence>
<dbReference type="InterPro" id="IPR036390">
    <property type="entry name" value="WH_DNA-bd_sf"/>
</dbReference>
<dbReference type="SUPFAM" id="SSF53850">
    <property type="entry name" value="Periplasmic binding protein-like II"/>
    <property type="match status" value="1"/>
</dbReference>
<dbReference type="Pfam" id="PF00126">
    <property type="entry name" value="HTH_1"/>
    <property type="match status" value="1"/>
</dbReference>
<evidence type="ECO:0000313" key="7">
    <source>
        <dbReference type="Proteomes" id="UP000284407"/>
    </source>
</evidence>
<dbReference type="OrthoDB" id="9798121at2"/>
<dbReference type="PANTHER" id="PTHR30537:SF30">
    <property type="entry name" value="TRANSCRIPTIONAL REGULATOR-RELATED"/>
    <property type="match status" value="1"/>
</dbReference>
<dbReference type="InterPro" id="IPR005119">
    <property type="entry name" value="LysR_subst-bd"/>
</dbReference>
<dbReference type="SUPFAM" id="SSF46785">
    <property type="entry name" value="Winged helix' DNA-binding domain"/>
    <property type="match status" value="1"/>
</dbReference>
<dbReference type="PROSITE" id="PS50931">
    <property type="entry name" value="HTH_LYSR"/>
    <property type="match status" value="1"/>
</dbReference>
<keyword evidence="7" id="KW-1185">Reference proteome</keyword>
<evidence type="ECO:0000313" key="6">
    <source>
        <dbReference type="EMBL" id="RKE97074.1"/>
    </source>
</evidence>
<reference evidence="6 7" key="1">
    <citation type="submission" date="2018-09" db="EMBL/GenBank/DDBJ databases">
        <title>Genomic Encyclopedia of Archaeal and Bacterial Type Strains, Phase II (KMG-II): from individual species to whole genera.</title>
        <authorList>
            <person name="Goeker M."/>
        </authorList>
    </citation>
    <scope>NUCLEOTIDE SEQUENCE [LARGE SCALE GENOMIC DNA]</scope>
    <source>
        <strain evidence="6 7">DSM 11458</strain>
    </source>
</reference>
<dbReference type="PANTHER" id="PTHR30537">
    <property type="entry name" value="HTH-TYPE TRANSCRIPTIONAL REGULATOR"/>
    <property type="match status" value="1"/>
</dbReference>
<dbReference type="RefSeq" id="WP_025064000.1">
    <property type="nucleotide sequence ID" value="NZ_RAQK01000001.1"/>
</dbReference>
<dbReference type="FunFam" id="1.10.10.10:FF:000001">
    <property type="entry name" value="LysR family transcriptional regulator"/>
    <property type="match status" value="1"/>
</dbReference>
<dbReference type="AlphaFoldDB" id="A0A420DRY4"/>
<evidence type="ECO:0000256" key="3">
    <source>
        <dbReference type="ARBA" id="ARBA00023125"/>
    </source>
</evidence>
<dbReference type="Pfam" id="PF03466">
    <property type="entry name" value="LysR_substrate"/>
    <property type="match status" value="1"/>
</dbReference>
<dbReference type="InterPro" id="IPR036388">
    <property type="entry name" value="WH-like_DNA-bd_sf"/>
</dbReference>